<keyword evidence="2" id="KW-1185">Reference proteome</keyword>
<proteinExistence type="predicted"/>
<protein>
    <submittedName>
        <fullName evidence="1">Dot/Icm T4SS effector</fullName>
    </submittedName>
</protein>
<dbReference type="Proteomes" id="UP000054785">
    <property type="component" value="Unassembled WGS sequence"/>
</dbReference>
<organism evidence="1 2">
    <name type="scientific">Legionella geestiana</name>
    <dbReference type="NCBI Taxonomy" id="45065"/>
    <lineage>
        <taxon>Bacteria</taxon>
        <taxon>Pseudomonadati</taxon>
        <taxon>Pseudomonadota</taxon>
        <taxon>Gammaproteobacteria</taxon>
        <taxon>Legionellales</taxon>
        <taxon>Legionellaceae</taxon>
        <taxon>Legionella</taxon>
    </lineage>
</organism>
<dbReference type="RefSeq" id="WP_028385763.1">
    <property type="nucleotide sequence ID" value="NZ_CAAAHN010000006.1"/>
</dbReference>
<gene>
    <name evidence="1" type="ORF">Lgee_1555</name>
</gene>
<sequence length="224" mass="26056">MSNVIVYLFDLDACLWRASIKKASRFNAEDRKNHVLSTNKTLLDRLKAEALEFDRRYSTIFSARQAYFTDLDNKTRSNPVSATEIVPYVSEYLGTEMVTFLMADIQGDLPHGTSFERIVQAYEGQYTGDHYMWEMDREKVTILYAQMHKFANEHPGDDITLKIFDDNKEVINPLHDFFTTFPHLIPTNVTLEITRYYEPWRTPKTPIERAKTPVKGTGLPNPEY</sequence>
<dbReference type="AlphaFoldDB" id="A0A0W0TSN8"/>
<dbReference type="PATRIC" id="fig|45065.4.peg.1688"/>
<comment type="caution">
    <text evidence="1">The sequence shown here is derived from an EMBL/GenBank/DDBJ whole genome shotgun (WGS) entry which is preliminary data.</text>
</comment>
<evidence type="ECO:0000313" key="2">
    <source>
        <dbReference type="Proteomes" id="UP000054785"/>
    </source>
</evidence>
<name>A0A0W0TSN8_9GAMM</name>
<reference evidence="1 2" key="1">
    <citation type="submission" date="2015-11" db="EMBL/GenBank/DDBJ databases">
        <title>Genomic analysis of 38 Legionella species identifies large and diverse effector repertoires.</title>
        <authorList>
            <person name="Burstein D."/>
            <person name="Amaro F."/>
            <person name="Zusman T."/>
            <person name="Lifshitz Z."/>
            <person name="Cohen O."/>
            <person name="Gilbert J.A."/>
            <person name="Pupko T."/>
            <person name="Shuman H.A."/>
            <person name="Segal G."/>
        </authorList>
    </citation>
    <scope>NUCLEOTIDE SEQUENCE [LARGE SCALE GENOMIC DNA]</scope>
    <source>
        <strain evidence="1 2">ATCC 49504</strain>
    </source>
</reference>
<dbReference type="EMBL" id="LNYC01000063">
    <property type="protein sequence ID" value="KTC98478.1"/>
    <property type="molecule type" value="Genomic_DNA"/>
</dbReference>
<evidence type="ECO:0000313" key="1">
    <source>
        <dbReference type="EMBL" id="KTC98478.1"/>
    </source>
</evidence>
<accession>A0A0W0TSN8</accession>